<dbReference type="RefSeq" id="WP_013768337.1">
    <property type="nucleotide sequence ID" value="NC_015510.1"/>
</dbReference>
<dbReference type="SUPFAM" id="SSF48452">
    <property type="entry name" value="TPR-like"/>
    <property type="match status" value="1"/>
</dbReference>
<evidence type="ECO:0008006" key="4">
    <source>
        <dbReference type="Google" id="ProtNLM"/>
    </source>
</evidence>
<protein>
    <recommendedName>
        <fullName evidence="4">Tetratricopeptide repeat protein</fullName>
    </recommendedName>
</protein>
<feature type="compositionally biased region" description="Low complexity" evidence="1">
    <location>
        <begin position="126"/>
        <end position="135"/>
    </location>
</feature>
<name>F4L0D7_HALH1</name>
<dbReference type="Gene3D" id="1.25.40.10">
    <property type="entry name" value="Tetratricopeptide repeat domain"/>
    <property type="match status" value="1"/>
</dbReference>
<sequence>MDEIAKKLIERYHQNALSSEEDREFQRRIHSDADFAKEVQWHGLALEAIRLEGEKELRKRLAIKGKELDAKAPDRSTIIPWQWGLLLIVISVLGLWFISPTKTTDEPTSPVAPTKKSLPAPPPSPKSVDPAPVSPQAQTKPASIDGKKVFAAYFEPYRDASLEPSVRGSVVEISPQEHFRQLYWDGKYAAALFAFDSLSTFAQQDNTNLFLKANCLLHAKQGNAAAMILEGMLQIGHSRFVEQVPWYLALSYLQTGQIEKAKKTLDEIVEKKGGRLKNAAQLYKALK</sequence>
<dbReference type="HOGENOM" id="CLU_968965_0_0_10"/>
<dbReference type="STRING" id="760192.Halhy_5987"/>
<dbReference type="KEGG" id="hhy:Halhy_5987"/>
<evidence type="ECO:0000313" key="2">
    <source>
        <dbReference type="EMBL" id="AEE53810.1"/>
    </source>
</evidence>
<dbReference type="EMBL" id="CP002691">
    <property type="protein sequence ID" value="AEE53810.1"/>
    <property type="molecule type" value="Genomic_DNA"/>
</dbReference>
<feature type="region of interest" description="Disordered" evidence="1">
    <location>
        <begin position="103"/>
        <end position="142"/>
    </location>
</feature>
<accession>F4L0D7</accession>
<dbReference type="InterPro" id="IPR011990">
    <property type="entry name" value="TPR-like_helical_dom_sf"/>
</dbReference>
<organism evidence="2 3">
    <name type="scientific">Haliscomenobacter hydrossis (strain ATCC 27775 / DSM 1100 / LMG 10767 / O)</name>
    <dbReference type="NCBI Taxonomy" id="760192"/>
    <lineage>
        <taxon>Bacteria</taxon>
        <taxon>Pseudomonadati</taxon>
        <taxon>Bacteroidota</taxon>
        <taxon>Saprospiria</taxon>
        <taxon>Saprospirales</taxon>
        <taxon>Haliscomenobacteraceae</taxon>
        <taxon>Haliscomenobacter</taxon>
    </lineage>
</organism>
<dbReference type="Proteomes" id="UP000008461">
    <property type="component" value="Chromosome"/>
</dbReference>
<evidence type="ECO:0000256" key="1">
    <source>
        <dbReference type="SAM" id="MobiDB-lite"/>
    </source>
</evidence>
<proteinExistence type="predicted"/>
<evidence type="ECO:0000313" key="3">
    <source>
        <dbReference type="Proteomes" id="UP000008461"/>
    </source>
</evidence>
<keyword evidence="3" id="KW-1185">Reference proteome</keyword>
<reference key="2">
    <citation type="submission" date="2011-04" db="EMBL/GenBank/DDBJ databases">
        <title>Complete sequence of chromosome of Haliscomenobacter hydrossis DSM 1100.</title>
        <authorList>
            <consortium name="US DOE Joint Genome Institute (JGI-PGF)"/>
            <person name="Lucas S."/>
            <person name="Han J."/>
            <person name="Lapidus A."/>
            <person name="Bruce D."/>
            <person name="Goodwin L."/>
            <person name="Pitluck S."/>
            <person name="Peters L."/>
            <person name="Kyrpides N."/>
            <person name="Mavromatis K."/>
            <person name="Ivanova N."/>
            <person name="Ovchinnikova G."/>
            <person name="Pagani I."/>
            <person name="Daligault H."/>
            <person name="Detter J.C."/>
            <person name="Han C."/>
            <person name="Land M."/>
            <person name="Hauser L."/>
            <person name="Markowitz V."/>
            <person name="Cheng J.-F."/>
            <person name="Hugenholtz P."/>
            <person name="Woyke T."/>
            <person name="Wu D."/>
            <person name="Verbarg S."/>
            <person name="Frueling A."/>
            <person name="Brambilla E."/>
            <person name="Klenk H.-P."/>
            <person name="Eisen J.A."/>
        </authorList>
    </citation>
    <scope>NUCLEOTIDE SEQUENCE</scope>
    <source>
        <strain>DSM 1100</strain>
    </source>
</reference>
<dbReference type="OrthoDB" id="821231at2"/>
<reference evidence="2 3" key="1">
    <citation type="journal article" date="2011" name="Stand. Genomic Sci.">
        <title>Complete genome sequence of Haliscomenobacter hydrossis type strain (O).</title>
        <authorList>
            <consortium name="US DOE Joint Genome Institute (JGI-PGF)"/>
            <person name="Daligault H."/>
            <person name="Lapidus A."/>
            <person name="Zeytun A."/>
            <person name="Nolan M."/>
            <person name="Lucas S."/>
            <person name="Del Rio T.G."/>
            <person name="Tice H."/>
            <person name="Cheng J.F."/>
            <person name="Tapia R."/>
            <person name="Han C."/>
            <person name="Goodwin L."/>
            <person name="Pitluck S."/>
            <person name="Liolios K."/>
            <person name="Pagani I."/>
            <person name="Ivanova N."/>
            <person name="Huntemann M."/>
            <person name="Mavromatis K."/>
            <person name="Mikhailova N."/>
            <person name="Pati A."/>
            <person name="Chen A."/>
            <person name="Palaniappan K."/>
            <person name="Land M."/>
            <person name="Hauser L."/>
            <person name="Brambilla E.M."/>
            <person name="Rohde M."/>
            <person name="Verbarg S."/>
            <person name="Goker M."/>
            <person name="Bristow J."/>
            <person name="Eisen J.A."/>
            <person name="Markowitz V."/>
            <person name="Hugenholtz P."/>
            <person name="Kyrpides N.C."/>
            <person name="Klenk H.P."/>
            <person name="Woyke T."/>
        </authorList>
    </citation>
    <scope>NUCLEOTIDE SEQUENCE [LARGE SCALE GENOMIC DNA]</scope>
    <source>
        <strain evidence="3">ATCC 27775 / DSM 1100 / LMG 10767 / O</strain>
    </source>
</reference>
<dbReference type="AlphaFoldDB" id="F4L0D7"/>
<gene>
    <name evidence="2" type="ordered locus">Halhy_5987</name>
</gene>